<organism evidence="2 3">
    <name type="scientific">Psychromonas marina</name>
    <dbReference type="NCBI Taxonomy" id="88364"/>
    <lineage>
        <taxon>Bacteria</taxon>
        <taxon>Pseudomonadati</taxon>
        <taxon>Pseudomonadota</taxon>
        <taxon>Gammaproteobacteria</taxon>
        <taxon>Alteromonadales</taxon>
        <taxon>Psychromonadaceae</taxon>
        <taxon>Psychromonas</taxon>
    </lineage>
</organism>
<dbReference type="InterPro" id="IPR035985">
    <property type="entry name" value="Ubiquitin-activating_enz"/>
</dbReference>
<evidence type="ECO:0000259" key="1">
    <source>
        <dbReference type="Pfam" id="PF00899"/>
    </source>
</evidence>
<dbReference type="RefSeq" id="WP_284203997.1">
    <property type="nucleotide sequence ID" value="NZ_BSPQ01000005.1"/>
</dbReference>
<reference evidence="3" key="1">
    <citation type="journal article" date="2019" name="Int. J. Syst. Evol. Microbiol.">
        <title>The Global Catalogue of Microorganisms (GCM) 10K type strain sequencing project: providing services to taxonomists for standard genome sequencing and annotation.</title>
        <authorList>
            <consortium name="The Broad Institute Genomics Platform"/>
            <consortium name="The Broad Institute Genome Sequencing Center for Infectious Disease"/>
            <person name="Wu L."/>
            <person name="Ma J."/>
        </authorList>
    </citation>
    <scope>NUCLEOTIDE SEQUENCE [LARGE SCALE GENOMIC DNA]</scope>
    <source>
        <strain evidence="3">NBRC 103166</strain>
    </source>
</reference>
<dbReference type="CDD" id="cd00757">
    <property type="entry name" value="ThiF_MoeB_HesA_family"/>
    <property type="match status" value="1"/>
</dbReference>
<dbReference type="Pfam" id="PF00899">
    <property type="entry name" value="ThiF"/>
    <property type="match status" value="1"/>
</dbReference>
<protein>
    <submittedName>
        <fullName evidence="2">Molybdopterin biosynthesis protein MoeB</fullName>
    </submittedName>
</protein>
<name>A0ABQ6E156_9GAMM</name>
<sequence length="250" mass="27245">MLTDAEMLRYSRHLLLEDVGELGQKDLKNGKVLIIGMGGLGSPAALYLAAAGVGSMVIADFDCLEVSNLQRQIAYNTADIGGDKVALMKQRMQQINPEVRVRSINTEMTKEQLLMELMMVNLVLDCTDNMASRQMINSACVDAKVPLIVGAAIRFEGQLMFFDHSQEDSACYHCLFPNEDEQALNCSNSGVIGPVVGTIGTMQALEAIKHITGLPSGIKNKLKLFDGKTLEWQTFAINKDAQCSVCGNPK</sequence>
<evidence type="ECO:0000313" key="3">
    <source>
        <dbReference type="Proteomes" id="UP001157353"/>
    </source>
</evidence>
<dbReference type="NCBIfam" id="NF004281">
    <property type="entry name" value="PRK05690.1"/>
    <property type="match status" value="1"/>
</dbReference>
<dbReference type="SUPFAM" id="SSF69572">
    <property type="entry name" value="Activating enzymes of the ubiquitin-like proteins"/>
    <property type="match status" value="1"/>
</dbReference>
<feature type="domain" description="THIF-type NAD/FAD binding fold" evidence="1">
    <location>
        <begin position="10"/>
        <end position="245"/>
    </location>
</feature>
<proteinExistence type="predicted"/>
<accession>A0ABQ6E156</accession>
<dbReference type="InterPro" id="IPR000594">
    <property type="entry name" value="ThiF_NAD_FAD-bd"/>
</dbReference>
<dbReference type="PANTHER" id="PTHR10953:SF240">
    <property type="entry name" value="SULFUR CARRIER PROTEIN THIS ADENYLYLTRANSFERASE"/>
    <property type="match status" value="1"/>
</dbReference>
<dbReference type="PANTHER" id="PTHR10953">
    <property type="entry name" value="UBIQUITIN-ACTIVATING ENZYME E1"/>
    <property type="match status" value="1"/>
</dbReference>
<dbReference type="Gene3D" id="3.40.50.720">
    <property type="entry name" value="NAD(P)-binding Rossmann-like Domain"/>
    <property type="match status" value="1"/>
</dbReference>
<keyword evidence="3" id="KW-1185">Reference proteome</keyword>
<gene>
    <name evidence="2" type="primary">thiF</name>
    <name evidence="2" type="ORF">GCM10007916_19500</name>
</gene>
<dbReference type="Proteomes" id="UP001157353">
    <property type="component" value="Unassembled WGS sequence"/>
</dbReference>
<comment type="caution">
    <text evidence="2">The sequence shown here is derived from an EMBL/GenBank/DDBJ whole genome shotgun (WGS) entry which is preliminary data.</text>
</comment>
<dbReference type="InterPro" id="IPR045886">
    <property type="entry name" value="ThiF/MoeB/HesA"/>
</dbReference>
<evidence type="ECO:0000313" key="2">
    <source>
        <dbReference type="EMBL" id="GLS90883.1"/>
    </source>
</evidence>
<dbReference type="EMBL" id="BSPQ01000005">
    <property type="protein sequence ID" value="GLS90883.1"/>
    <property type="molecule type" value="Genomic_DNA"/>
</dbReference>